<organism evidence="2 3">
    <name type="scientific">candidate division WWE3 bacterium CG22_combo_CG10-13_8_21_14_all_39_12</name>
    <dbReference type="NCBI Taxonomy" id="1975094"/>
    <lineage>
        <taxon>Bacteria</taxon>
        <taxon>Katanobacteria</taxon>
    </lineage>
</organism>
<dbReference type="InterPro" id="IPR000305">
    <property type="entry name" value="GIY-YIG_endonuc"/>
</dbReference>
<protein>
    <recommendedName>
        <fullName evidence="1">GIY-YIG domain-containing protein</fullName>
    </recommendedName>
</protein>
<dbReference type="SUPFAM" id="SSF82771">
    <property type="entry name" value="GIY-YIG endonuclease"/>
    <property type="match status" value="1"/>
</dbReference>
<evidence type="ECO:0000313" key="2">
    <source>
        <dbReference type="EMBL" id="PIP56982.1"/>
    </source>
</evidence>
<dbReference type="InterPro" id="IPR035901">
    <property type="entry name" value="GIY-YIG_endonuc_sf"/>
</dbReference>
<feature type="domain" description="GIY-YIG" evidence="1">
    <location>
        <begin position="1"/>
        <end position="78"/>
    </location>
</feature>
<dbReference type="Pfam" id="PF01541">
    <property type="entry name" value="GIY-YIG"/>
    <property type="match status" value="1"/>
</dbReference>
<name>A0A2H0BH25_UNCKA</name>
<proteinExistence type="predicted"/>
<reference evidence="2 3" key="1">
    <citation type="submission" date="2017-09" db="EMBL/GenBank/DDBJ databases">
        <title>Depth-based differentiation of microbial function through sediment-hosted aquifers and enrichment of novel symbionts in the deep terrestrial subsurface.</title>
        <authorList>
            <person name="Probst A.J."/>
            <person name="Ladd B."/>
            <person name="Jarett J.K."/>
            <person name="Geller-Mcgrath D.E."/>
            <person name="Sieber C.M."/>
            <person name="Emerson J.B."/>
            <person name="Anantharaman K."/>
            <person name="Thomas B.C."/>
            <person name="Malmstrom R."/>
            <person name="Stieglmeier M."/>
            <person name="Klingl A."/>
            <person name="Woyke T."/>
            <person name="Ryan C.M."/>
            <person name="Banfield J.F."/>
        </authorList>
    </citation>
    <scope>NUCLEOTIDE SEQUENCE [LARGE SCALE GENOMIC DNA]</scope>
    <source>
        <strain evidence="2">CG22_combo_CG10-13_8_21_14_all_39_12</strain>
    </source>
</reference>
<dbReference type="Gene3D" id="3.40.1440.10">
    <property type="entry name" value="GIY-YIG endonuclease"/>
    <property type="match status" value="1"/>
</dbReference>
<dbReference type="EMBL" id="PCSU01000001">
    <property type="protein sequence ID" value="PIP56982.1"/>
    <property type="molecule type" value="Genomic_DNA"/>
</dbReference>
<dbReference type="PROSITE" id="PS50164">
    <property type="entry name" value="GIY_YIG"/>
    <property type="match status" value="1"/>
</dbReference>
<evidence type="ECO:0000259" key="1">
    <source>
        <dbReference type="PROSITE" id="PS50164"/>
    </source>
</evidence>
<comment type="caution">
    <text evidence="2">The sequence shown here is derived from an EMBL/GenBank/DDBJ whole genome shotgun (WGS) entry which is preliminary data.</text>
</comment>
<dbReference type="AlphaFoldDB" id="A0A2H0BH25"/>
<gene>
    <name evidence="2" type="ORF">COX05_00035</name>
</gene>
<dbReference type="Proteomes" id="UP000228495">
    <property type="component" value="Unassembled WGS sequence"/>
</dbReference>
<evidence type="ECO:0000313" key="3">
    <source>
        <dbReference type="Proteomes" id="UP000228495"/>
    </source>
</evidence>
<sequence>MYHVYLLKDDSSKLYLGYSRNLKLAMDQHLHGKIAATRRMNNPFLYYYESYDDEHIAKEREKDLKSYGQSYSDLLKRIQLHIV</sequence>
<accession>A0A2H0BH25</accession>